<name>A0AA36MU94_9DINO</name>
<accession>A0AA36MU94</accession>
<evidence type="ECO:0000256" key="1">
    <source>
        <dbReference type="ARBA" id="ARBA00022669"/>
    </source>
</evidence>
<dbReference type="EMBL" id="CAUJNA010001347">
    <property type="protein sequence ID" value="CAJ1386265.1"/>
    <property type="molecule type" value="Genomic_DNA"/>
</dbReference>
<feature type="region of interest" description="Disordered" evidence="3">
    <location>
        <begin position="80"/>
        <end position="156"/>
    </location>
</feature>
<protein>
    <submittedName>
        <fullName evidence="4">Uncharacterized protein</fullName>
    </submittedName>
</protein>
<dbReference type="InterPro" id="IPR036861">
    <property type="entry name" value="Endochitinase-like_sf"/>
</dbReference>
<evidence type="ECO:0000256" key="2">
    <source>
        <dbReference type="SAM" id="Coils"/>
    </source>
</evidence>
<feature type="compositionally biased region" description="Gly residues" evidence="3">
    <location>
        <begin position="114"/>
        <end position="123"/>
    </location>
</feature>
<reference evidence="4" key="1">
    <citation type="submission" date="2023-08" db="EMBL/GenBank/DDBJ databases">
        <authorList>
            <person name="Chen Y."/>
            <person name="Shah S."/>
            <person name="Dougan E. K."/>
            <person name="Thang M."/>
            <person name="Chan C."/>
        </authorList>
    </citation>
    <scope>NUCLEOTIDE SEQUENCE</scope>
</reference>
<evidence type="ECO:0000313" key="4">
    <source>
        <dbReference type="EMBL" id="CAJ1386265.1"/>
    </source>
</evidence>
<keyword evidence="5" id="KW-1185">Reference proteome</keyword>
<feature type="compositionally biased region" description="Basic and acidic residues" evidence="3">
    <location>
        <begin position="94"/>
        <end position="113"/>
    </location>
</feature>
<dbReference type="Proteomes" id="UP001178507">
    <property type="component" value="Unassembled WGS sequence"/>
</dbReference>
<dbReference type="SUPFAM" id="SSF57016">
    <property type="entry name" value="Plant lectins/antimicrobial peptides"/>
    <property type="match status" value="1"/>
</dbReference>
<dbReference type="AlphaFoldDB" id="A0AA36MU94"/>
<dbReference type="GO" id="GO:0008061">
    <property type="term" value="F:chitin binding"/>
    <property type="evidence" value="ECO:0007669"/>
    <property type="project" value="UniProtKB-KW"/>
</dbReference>
<feature type="compositionally biased region" description="Acidic residues" evidence="3">
    <location>
        <begin position="137"/>
        <end position="146"/>
    </location>
</feature>
<keyword evidence="1" id="KW-0147">Chitin-binding</keyword>
<keyword evidence="2" id="KW-0175">Coiled coil</keyword>
<organism evidence="4 5">
    <name type="scientific">Effrenium voratum</name>
    <dbReference type="NCBI Taxonomy" id="2562239"/>
    <lineage>
        <taxon>Eukaryota</taxon>
        <taxon>Sar</taxon>
        <taxon>Alveolata</taxon>
        <taxon>Dinophyceae</taxon>
        <taxon>Suessiales</taxon>
        <taxon>Symbiodiniaceae</taxon>
        <taxon>Effrenium</taxon>
    </lineage>
</organism>
<gene>
    <name evidence="4" type="ORF">EVOR1521_LOCUS12673</name>
</gene>
<proteinExistence type="predicted"/>
<comment type="caution">
    <text evidence="4">The sequence shown here is derived from an EMBL/GenBank/DDBJ whole genome shotgun (WGS) entry which is preliminary data.</text>
</comment>
<evidence type="ECO:0000256" key="3">
    <source>
        <dbReference type="SAM" id="MobiDB-lite"/>
    </source>
</evidence>
<sequence>MLPCKSAKHGLIFITLGAAATLLGFFFVDAATRSTQSATGLRGGDRAVLELVLERYKVLARNVTMRVEAAERAVMELRRSRTSEVAPAQPDSPQEAKPEVKEEKEESKEDTKGAEGGSEGAGAEGDAATDPPFQFPDLEDPEETEEERAKRQEAEEQLQNSLILYNKTTGVYRRWRGDFKCANRVPPLPDGEAVECTPGFDAPCCSALGWCGRSADHCKCEMCSDYRHKAKISFQSMRLHHAKRECETIAADLGEFTSPEDCAHSAVNDAECGKMIMYSFNYPNWGCRCCAMDTPTGDEEKPEWNVYSFEVSEEIL</sequence>
<feature type="coiled-coil region" evidence="2">
    <location>
        <begin position="53"/>
        <end position="80"/>
    </location>
</feature>
<evidence type="ECO:0000313" key="5">
    <source>
        <dbReference type="Proteomes" id="UP001178507"/>
    </source>
</evidence>